<reference evidence="8 9" key="2">
    <citation type="submission" date="2019-02" db="EMBL/GenBank/DDBJ databases">
        <title>'Lichenibacterium ramalinii' gen. nov. sp. nov., 'Lichenibacterium minor' gen. nov. sp. nov.</title>
        <authorList>
            <person name="Pankratov T."/>
        </authorList>
    </citation>
    <scope>NUCLEOTIDE SEQUENCE [LARGE SCALE GENOMIC DNA]</scope>
    <source>
        <strain evidence="8 9">RmlP026</strain>
    </source>
</reference>
<sequence>MDDVRLGEAVVRKVRWRVLPFLILCFFVAFLDRVNVGFAALQMNQDLGFTPEVYGLGAGLFFIGYFFFEIPSNLALHRFGARRWIARILVTWGILAVGMAWVSGTTSFYVMRFLLGAAEAGFFPGVLLYMTYWFPREARARVMATFSLGSVVSLVIGAPVSGFILSISGGGLANWQWLFIVEGVPAVMLGIVTLFVMTDHPAQAAWLDAEEKRWLADTLAAEASAKPVESRMGALATLKDPRAVVLAFAAMLNIVAIYGISLWLPQIVKSVGNLSNLQVGFISALPFLCTAVAMMLNARHSDRHGERRFHILVPAVLGGCGFVLAALSTSPIVGLFGICVAAMGIWCANTVFWTVPMQIFSGVSAAAALGLINSIGNLGGFIGPYLTGWIRQASGGYPAALITLGGALACFGVVVFVFLTVTERSRAGATAFRNMAAPTGADV</sequence>
<dbReference type="AlphaFoldDB" id="A0A4Q2U9R7"/>
<feature type="transmembrane region" description="Helical" evidence="6">
    <location>
        <begin position="53"/>
        <end position="72"/>
    </location>
</feature>
<feature type="transmembrane region" description="Helical" evidence="6">
    <location>
        <begin position="333"/>
        <end position="355"/>
    </location>
</feature>
<dbReference type="InterPro" id="IPR036259">
    <property type="entry name" value="MFS_trans_sf"/>
</dbReference>
<dbReference type="GO" id="GO:0022857">
    <property type="term" value="F:transmembrane transporter activity"/>
    <property type="evidence" value="ECO:0007669"/>
    <property type="project" value="InterPro"/>
</dbReference>
<gene>
    <name evidence="8" type="ORF">D3273_03625</name>
</gene>
<evidence type="ECO:0000256" key="6">
    <source>
        <dbReference type="SAM" id="Phobius"/>
    </source>
</evidence>
<feature type="domain" description="Major facilitator superfamily (MFS) profile" evidence="7">
    <location>
        <begin position="18"/>
        <end position="424"/>
    </location>
</feature>
<organism evidence="8 9">
    <name type="scientific">Lichenibacterium minor</name>
    <dbReference type="NCBI Taxonomy" id="2316528"/>
    <lineage>
        <taxon>Bacteria</taxon>
        <taxon>Pseudomonadati</taxon>
        <taxon>Pseudomonadota</taxon>
        <taxon>Alphaproteobacteria</taxon>
        <taxon>Hyphomicrobiales</taxon>
        <taxon>Lichenihabitantaceae</taxon>
        <taxon>Lichenibacterium</taxon>
    </lineage>
</organism>
<evidence type="ECO:0000256" key="4">
    <source>
        <dbReference type="ARBA" id="ARBA00022989"/>
    </source>
</evidence>
<feature type="transmembrane region" description="Helical" evidence="6">
    <location>
        <begin position="399"/>
        <end position="421"/>
    </location>
</feature>
<dbReference type="FunFam" id="1.20.1250.20:FF:000018">
    <property type="entry name" value="MFS transporter permease"/>
    <property type="match status" value="1"/>
</dbReference>
<dbReference type="Gene3D" id="1.20.1250.20">
    <property type="entry name" value="MFS general substrate transporter like domains"/>
    <property type="match status" value="2"/>
</dbReference>
<evidence type="ECO:0000256" key="2">
    <source>
        <dbReference type="ARBA" id="ARBA00022448"/>
    </source>
</evidence>
<keyword evidence="3 6" id="KW-0812">Transmembrane</keyword>
<feature type="transmembrane region" description="Helical" evidence="6">
    <location>
        <begin position="21"/>
        <end position="41"/>
    </location>
</feature>
<comment type="subcellular location">
    <subcellularLocation>
        <location evidence="1">Membrane</location>
        <topology evidence="1">Multi-pass membrane protein</topology>
    </subcellularLocation>
</comment>
<comment type="caution">
    <text evidence="8">The sequence shown here is derived from an EMBL/GenBank/DDBJ whole genome shotgun (WGS) entry which is preliminary data.</text>
</comment>
<dbReference type="PROSITE" id="PS50850">
    <property type="entry name" value="MFS"/>
    <property type="match status" value="1"/>
</dbReference>
<dbReference type="GO" id="GO:0016020">
    <property type="term" value="C:membrane"/>
    <property type="evidence" value="ECO:0007669"/>
    <property type="project" value="UniProtKB-SubCell"/>
</dbReference>
<evidence type="ECO:0000256" key="5">
    <source>
        <dbReference type="ARBA" id="ARBA00023136"/>
    </source>
</evidence>
<name>A0A4Q2U9R7_9HYPH</name>
<feature type="transmembrane region" description="Helical" evidence="6">
    <location>
        <begin position="177"/>
        <end position="197"/>
    </location>
</feature>
<dbReference type="PANTHER" id="PTHR43791:SF36">
    <property type="entry name" value="TRANSPORTER, PUTATIVE (AFU_ORTHOLOGUE AFUA_6G08340)-RELATED"/>
    <property type="match status" value="1"/>
</dbReference>
<keyword evidence="9" id="KW-1185">Reference proteome</keyword>
<dbReference type="InterPro" id="IPR020846">
    <property type="entry name" value="MFS_dom"/>
</dbReference>
<dbReference type="CDD" id="cd17319">
    <property type="entry name" value="MFS_ExuT_GudP_like"/>
    <property type="match status" value="1"/>
</dbReference>
<feature type="transmembrane region" description="Helical" evidence="6">
    <location>
        <begin position="309"/>
        <end position="327"/>
    </location>
</feature>
<protein>
    <submittedName>
        <fullName evidence="8">MFS transporter</fullName>
    </submittedName>
</protein>
<feature type="transmembrane region" description="Helical" evidence="6">
    <location>
        <begin position="243"/>
        <end position="265"/>
    </location>
</feature>
<evidence type="ECO:0000313" key="9">
    <source>
        <dbReference type="Proteomes" id="UP000290759"/>
    </source>
</evidence>
<accession>A0A4Q2U9R7</accession>
<evidence type="ECO:0000313" key="8">
    <source>
        <dbReference type="EMBL" id="RYC33563.1"/>
    </source>
</evidence>
<dbReference type="Pfam" id="PF07690">
    <property type="entry name" value="MFS_1"/>
    <property type="match status" value="1"/>
</dbReference>
<evidence type="ECO:0000256" key="3">
    <source>
        <dbReference type="ARBA" id="ARBA00022692"/>
    </source>
</evidence>
<feature type="transmembrane region" description="Helical" evidence="6">
    <location>
        <begin position="84"/>
        <end position="103"/>
    </location>
</feature>
<dbReference type="RefSeq" id="WP_129223569.1">
    <property type="nucleotide sequence ID" value="NZ_QYBB01000002.1"/>
</dbReference>
<dbReference type="EMBL" id="QYBB01000002">
    <property type="protein sequence ID" value="RYC33563.1"/>
    <property type="molecule type" value="Genomic_DNA"/>
</dbReference>
<feature type="transmembrane region" description="Helical" evidence="6">
    <location>
        <begin position="109"/>
        <end position="130"/>
    </location>
</feature>
<feature type="transmembrane region" description="Helical" evidence="6">
    <location>
        <begin position="367"/>
        <end position="387"/>
    </location>
</feature>
<dbReference type="PANTHER" id="PTHR43791">
    <property type="entry name" value="PERMEASE-RELATED"/>
    <property type="match status" value="1"/>
</dbReference>
<dbReference type="SUPFAM" id="SSF103473">
    <property type="entry name" value="MFS general substrate transporter"/>
    <property type="match status" value="1"/>
</dbReference>
<feature type="transmembrane region" description="Helical" evidence="6">
    <location>
        <begin position="277"/>
        <end position="297"/>
    </location>
</feature>
<evidence type="ECO:0000256" key="1">
    <source>
        <dbReference type="ARBA" id="ARBA00004141"/>
    </source>
</evidence>
<keyword evidence="2" id="KW-0813">Transport</keyword>
<keyword evidence="4 6" id="KW-1133">Transmembrane helix</keyword>
<dbReference type="OrthoDB" id="9773957at2"/>
<proteinExistence type="predicted"/>
<dbReference type="InterPro" id="IPR011701">
    <property type="entry name" value="MFS"/>
</dbReference>
<dbReference type="Proteomes" id="UP000290759">
    <property type="component" value="Unassembled WGS sequence"/>
</dbReference>
<reference evidence="8 9" key="1">
    <citation type="submission" date="2018-12" db="EMBL/GenBank/DDBJ databases">
        <authorList>
            <person name="Grouzdev D.S."/>
            <person name="Krutkina M.S."/>
        </authorList>
    </citation>
    <scope>NUCLEOTIDE SEQUENCE [LARGE SCALE GENOMIC DNA]</scope>
    <source>
        <strain evidence="8 9">RmlP026</strain>
    </source>
</reference>
<feature type="transmembrane region" description="Helical" evidence="6">
    <location>
        <begin position="142"/>
        <end position="165"/>
    </location>
</feature>
<evidence type="ECO:0000259" key="7">
    <source>
        <dbReference type="PROSITE" id="PS50850"/>
    </source>
</evidence>
<keyword evidence="5 6" id="KW-0472">Membrane</keyword>